<evidence type="ECO:0000256" key="4">
    <source>
        <dbReference type="PROSITE-ProRule" id="PRU00723"/>
    </source>
</evidence>
<sequence>MSEDSELQAKIAALAGRINVHKQQQQQQNEDYQPPTHYGNPAKRTARHHEDSIADTGQGRGRGRGGWAPYRGTPYGAPRGRGGKVFNRTLVLNNNRASSASSADITSPTNGTTAAGAPLPLANEPSGWVVKRDRHMQLINPAIYDQVAQQRAKDIEQSAGQRRQQRNLKEKARLSKHFQIKQEPRHSPIGSQTATTPQNYEIEVDNIRFRVTDGGSKLVRISSTSTDMAAEMVNGRSKNAIDDPNTARATPKQAKIGGVTFLRSKNGNLYRSGLIKNKQNKPIRKINEPCPRFTTTGWPFPSHSKDKREGLRLAVRFVYPEATLTRRAGTCAKGPLCRYLHDPHKVAICKDYLLRGSCALGDGCDLSHDPTPNRVPACVHFMRGNCTNDDCHYAHIRVNPTASVCRAFGTLGYCEKGSDCAERHVFECPDYANHAVCRNPKCRLPHVDRAGQIRKAAAAQTANAELGSPDLSSDDEYDEIDSDDVDSDDGIEEDIVMQGSDDNGQELSRQQDFVGF</sequence>
<keyword evidence="3 4" id="KW-0862">Zinc</keyword>
<feature type="compositionally biased region" description="Polar residues" evidence="5">
    <location>
        <begin position="500"/>
        <end position="516"/>
    </location>
</feature>
<dbReference type="Gene3D" id="4.10.1000.10">
    <property type="entry name" value="Zinc finger, CCCH-type"/>
    <property type="match status" value="2"/>
</dbReference>
<feature type="zinc finger region" description="C3H1-type" evidence="4">
    <location>
        <begin position="372"/>
        <end position="398"/>
    </location>
</feature>
<feature type="region of interest" description="Disordered" evidence="5">
    <location>
        <begin position="460"/>
        <end position="516"/>
    </location>
</feature>
<feature type="domain" description="C3H1-type" evidence="6">
    <location>
        <begin position="372"/>
        <end position="398"/>
    </location>
</feature>
<dbReference type="InterPro" id="IPR000571">
    <property type="entry name" value="Znf_CCCH"/>
</dbReference>
<protein>
    <recommendedName>
        <fullName evidence="6">C3H1-type domain-containing protein</fullName>
    </recommendedName>
</protein>
<evidence type="ECO:0000313" key="7">
    <source>
        <dbReference type="EMBL" id="KAL1651357.1"/>
    </source>
</evidence>
<comment type="caution">
    <text evidence="7">The sequence shown here is derived from an EMBL/GenBank/DDBJ whole genome shotgun (WGS) entry which is preliminary data.</text>
</comment>
<dbReference type="EMBL" id="JAKEKT020000002">
    <property type="protein sequence ID" value="KAL1651357.1"/>
    <property type="molecule type" value="Genomic_DNA"/>
</dbReference>
<evidence type="ECO:0000256" key="3">
    <source>
        <dbReference type="ARBA" id="ARBA00022833"/>
    </source>
</evidence>
<evidence type="ECO:0000259" key="6">
    <source>
        <dbReference type="PROSITE" id="PS50103"/>
    </source>
</evidence>
<dbReference type="Proteomes" id="UP001521184">
    <property type="component" value="Unassembled WGS sequence"/>
</dbReference>
<dbReference type="SUPFAM" id="SSF90229">
    <property type="entry name" value="CCCH zinc finger"/>
    <property type="match status" value="2"/>
</dbReference>
<dbReference type="PANTHER" id="PTHR46156">
    <property type="entry name" value="CCCH ZINGC FINGER"/>
    <property type="match status" value="1"/>
</dbReference>
<proteinExistence type="predicted"/>
<evidence type="ECO:0000256" key="1">
    <source>
        <dbReference type="ARBA" id="ARBA00022723"/>
    </source>
</evidence>
<dbReference type="PANTHER" id="PTHR46156:SF1">
    <property type="entry name" value="ZINC FINGER CCCH DOMAIN-CONTAINING PROTEIN 3"/>
    <property type="match status" value="1"/>
</dbReference>
<keyword evidence="2 4" id="KW-0863">Zinc-finger</keyword>
<reference evidence="7 8" key="1">
    <citation type="journal article" date="2023" name="Plant Dis.">
        <title>First Report of Diplodia intermedia Causing Canker and Dieback Diseases on Apple Trees in Canada.</title>
        <authorList>
            <person name="Ellouze W."/>
            <person name="Ilyukhin E."/>
            <person name="Sulman M."/>
            <person name="Ali S."/>
        </authorList>
    </citation>
    <scope>NUCLEOTIDE SEQUENCE [LARGE SCALE GENOMIC DNA]</scope>
    <source>
        <strain evidence="7 8">M45-28</strain>
    </source>
</reference>
<feature type="domain" description="C3H1-type" evidence="6">
    <location>
        <begin position="343"/>
        <end position="371"/>
    </location>
</feature>
<feature type="region of interest" description="Disordered" evidence="5">
    <location>
        <begin position="96"/>
        <end position="126"/>
    </location>
</feature>
<gene>
    <name evidence="7" type="ORF">SLS58_000697</name>
</gene>
<feature type="domain" description="C3H1-type" evidence="6">
    <location>
        <begin position="399"/>
        <end position="427"/>
    </location>
</feature>
<accession>A0ABR3U4K5</accession>
<keyword evidence="1 4" id="KW-0479">Metal-binding</keyword>
<evidence type="ECO:0000313" key="8">
    <source>
        <dbReference type="Proteomes" id="UP001521184"/>
    </source>
</evidence>
<feature type="compositionally biased region" description="Polar residues" evidence="5">
    <location>
        <begin position="104"/>
        <end position="113"/>
    </location>
</feature>
<dbReference type="PROSITE" id="PS50103">
    <property type="entry name" value="ZF_C3H1"/>
    <property type="match status" value="3"/>
</dbReference>
<feature type="zinc finger region" description="C3H1-type" evidence="4">
    <location>
        <begin position="399"/>
        <end position="427"/>
    </location>
</feature>
<dbReference type="Pfam" id="PF14608">
    <property type="entry name" value="zf-CCCH_2"/>
    <property type="match status" value="2"/>
</dbReference>
<keyword evidence="8" id="KW-1185">Reference proteome</keyword>
<evidence type="ECO:0000256" key="2">
    <source>
        <dbReference type="ARBA" id="ARBA00022771"/>
    </source>
</evidence>
<organism evidence="7 8">
    <name type="scientific">Diplodia intermedia</name>
    <dbReference type="NCBI Taxonomy" id="856260"/>
    <lineage>
        <taxon>Eukaryota</taxon>
        <taxon>Fungi</taxon>
        <taxon>Dikarya</taxon>
        <taxon>Ascomycota</taxon>
        <taxon>Pezizomycotina</taxon>
        <taxon>Dothideomycetes</taxon>
        <taxon>Dothideomycetes incertae sedis</taxon>
        <taxon>Botryosphaeriales</taxon>
        <taxon>Botryosphaeriaceae</taxon>
        <taxon>Diplodia</taxon>
    </lineage>
</organism>
<dbReference type="InterPro" id="IPR036855">
    <property type="entry name" value="Znf_CCCH_sf"/>
</dbReference>
<feature type="zinc finger region" description="C3H1-type" evidence="4">
    <location>
        <begin position="343"/>
        <end position="371"/>
    </location>
</feature>
<feature type="compositionally biased region" description="Acidic residues" evidence="5">
    <location>
        <begin position="472"/>
        <end position="495"/>
    </location>
</feature>
<feature type="region of interest" description="Disordered" evidence="5">
    <location>
        <begin position="18"/>
        <end position="83"/>
    </location>
</feature>
<name>A0ABR3U4K5_9PEZI</name>
<dbReference type="SMART" id="SM00356">
    <property type="entry name" value="ZnF_C3H1"/>
    <property type="match status" value="4"/>
</dbReference>
<evidence type="ECO:0000256" key="5">
    <source>
        <dbReference type="SAM" id="MobiDB-lite"/>
    </source>
</evidence>